<keyword evidence="19" id="KW-1185">Reference proteome</keyword>
<comment type="subunit">
    <text evidence="4">Tetramer of two alpha and two beta subunits.</text>
</comment>
<dbReference type="Pfam" id="PF18262">
    <property type="entry name" value="PhetRS_B1"/>
    <property type="match status" value="1"/>
</dbReference>
<comment type="subcellular location">
    <subcellularLocation>
        <location evidence="2">Cytoplasm</location>
    </subcellularLocation>
</comment>
<dbReference type="InterPro" id="IPR005147">
    <property type="entry name" value="tRNA_synthase_B5-dom"/>
</dbReference>
<dbReference type="Pfam" id="PF17759">
    <property type="entry name" value="tRNA_synthFbeta"/>
    <property type="match status" value="1"/>
</dbReference>
<dbReference type="GO" id="GO:0005524">
    <property type="term" value="F:ATP binding"/>
    <property type="evidence" value="ECO:0007669"/>
    <property type="project" value="UniProtKB-KW"/>
</dbReference>
<proteinExistence type="inferred from homology"/>
<gene>
    <name evidence="18" type="ORF">PV327_000098</name>
</gene>
<evidence type="ECO:0000256" key="7">
    <source>
        <dbReference type="ARBA" id="ARBA00022490"/>
    </source>
</evidence>
<evidence type="ECO:0000256" key="2">
    <source>
        <dbReference type="ARBA" id="ARBA00004496"/>
    </source>
</evidence>
<reference evidence="18" key="2">
    <citation type="submission" date="2023-03" db="EMBL/GenBank/DDBJ databases">
        <authorList>
            <person name="Inwood S.N."/>
            <person name="Skelly J.G."/>
            <person name="Guhlin J."/>
            <person name="Harrop T.W.R."/>
            <person name="Goldson S.G."/>
            <person name="Dearden P.K."/>
        </authorList>
    </citation>
    <scope>NUCLEOTIDE SEQUENCE</scope>
    <source>
        <strain evidence="18">Lincoln</strain>
        <tissue evidence="18">Whole body</tissue>
    </source>
</reference>
<evidence type="ECO:0000256" key="13">
    <source>
        <dbReference type="ARBA" id="ARBA00022917"/>
    </source>
</evidence>
<evidence type="ECO:0000256" key="12">
    <source>
        <dbReference type="ARBA" id="ARBA00022842"/>
    </source>
</evidence>
<dbReference type="Pfam" id="PF03484">
    <property type="entry name" value="B5"/>
    <property type="match status" value="1"/>
</dbReference>
<dbReference type="SUPFAM" id="SSF46955">
    <property type="entry name" value="Putative DNA-binding domain"/>
    <property type="match status" value="2"/>
</dbReference>
<evidence type="ECO:0000256" key="4">
    <source>
        <dbReference type="ARBA" id="ARBA00011209"/>
    </source>
</evidence>
<dbReference type="InterPro" id="IPR004531">
    <property type="entry name" value="Phe-tRNA-synth_IIc_bsu_arc_euk"/>
</dbReference>
<dbReference type="InterPro" id="IPR020825">
    <property type="entry name" value="Phe-tRNA_synthase-like_B3/B4"/>
</dbReference>
<evidence type="ECO:0000313" key="19">
    <source>
        <dbReference type="Proteomes" id="UP001168972"/>
    </source>
</evidence>
<evidence type="ECO:0000313" key="18">
    <source>
        <dbReference type="EMBL" id="KAK0181914.1"/>
    </source>
</evidence>
<dbReference type="SMART" id="SM00873">
    <property type="entry name" value="B3_4"/>
    <property type="match status" value="1"/>
</dbReference>
<reference evidence="18" key="1">
    <citation type="journal article" date="2023" name="bioRxiv">
        <title>Scaffold-level genome assemblies of two parasitoid biocontrol wasps reveal the parthenogenesis mechanism and an associated novel virus.</title>
        <authorList>
            <person name="Inwood S."/>
            <person name="Skelly J."/>
            <person name="Guhlin J."/>
            <person name="Harrop T."/>
            <person name="Goldson S."/>
            <person name="Dearden P."/>
        </authorList>
    </citation>
    <scope>NUCLEOTIDE SEQUENCE</scope>
    <source>
        <strain evidence="18">Lincoln</strain>
        <tissue evidence="18">Whole body</tissue>
    </source>
</reference>
<comment type="cofactor">
    <cofactor evidence="1">
        <name>Mg(2+)</name>
        <dbReference type="ChEBI" id="CHEBI:18420"/>
    </cofactor>
</comment>
<accession>A0AA39L1S7</accession>
<keyword evidence="8" id="KW-0436">Ligase</keyword>
<dbReference type="Gene3D" id="3.50.40.10">
    <property type="entry name" value="Phenylalanyl-trna Synthetase, Chain B, domain 3"/>
    <property type="match status" value="1"/>
</dbReference>
<keyword evidence="14" id="KW-0030">Aminoacyl-tRNA synthetase</keyword>
<dbReference type="NCBIfam" id="TIGR00471">
    <property type="entry name" value="pheT_arch"/>
    <property type="match status" value="1"/>
</dbReference>
<dbReference type="CDD" id="cd00769">
    <property type="entry name" value="PheRS_beta_core"/>
    <property type="match status" value="1"/>
</dbReference>
<dbReference type="InterPro" id="IPR040659">
    <property type="entry name" value="PhetRS_B1"/>
</dbReference>
<feature type="domain" description="B5" evidence="17">
    <location>
        <begin position="305"/>
        <end position="381"/>
    </location>
</feature>
<dbReference type="FunFam" id="3.50.40.10:FF:000002">
    <property type="entry name" value="phenylalanine--tRNA ligase beta subunit"/>
    <property type="match status" value="1"/>
</dbReference>
<dbReference type="InterPro" id="IPR005146">
    <property type="entry name" value="B3/B4_tRNA-bd"/>
</dbReference>
<evidence type="ECO:0000256" key="9">
    <source>
        <dbReference type="ARBA" id="ARBA00022723"/>
    </source>
</evidence>
<dbReference type="Pfam" id="PF03483">
    <property type="entry name" value="B3_4"/>
    <property type="match status" value="1"/>
</dbReference>
<evidence type="ECO:0000256" key="8">
    <source>
        <dbReference type="ARBA" id="ARBA00022598"/>
    </source>
</evidence>
<protein>
    <recommendedName>
        <fullName evidence="6">Phenylalanine--tRNA ligase beta subunit</fullName>
        <ecNumber evidence="5">6.1.1.20</ecNumber>
    </recommendedName>
    <alternativeName>
        <fullName evidence="15">Phenylalanyl-tRNA synthetase beta subunit</fullName>
    </alternativeName>
</protein>
<dbReference type="EC" id="6.1.1.20" evidence="5"/>
<dbReference type="Gene3D" id="3.30.56.10">
    <property type="match status" value="2"/>
</dbReference>
<dbReference type="FunFam" id="3.30.930.10:FF:000032">
    <property type="entry name" value="Phenylalanine--tRNA ligase beta subunit"/>
    <property type="match status" value="1"/>
</dbReference>
<dbReference type="PROSITE" id="PS51483">
    <property type="entry name" value="B5"/>
    <property type="match status" value="1"/>
</dbReference>
<keyword evidence="9" id="KW-0479">Metal-binding</keyword>
<dbReference type="GO" id="GO:0003723">
    <property type="term" value="F:RNA binding"/>
    <property type="evidence" value="ECO:0007669"/>
    <property type="project" value="InterPro"/>
</dbReference>
<evidence type="ECO:0000256" key="6">
    <source>
        <dbReference type="ARBA" id="ARBA00017032"/>
    </source>
</evidence>
<dbReference type="SUPFAM" id="SSF55681">
    <property type="entry name" value="Class II aaRS and biotin synthetases"/>
    <property type="match status" value="1"/>
</dbReference>
<dbReference type="InterPro" id="IPR045864">
    <property type="entry name" value="aa-tRNA-synth_II/BPL/LPL"/>
</dbReference>
<evidence type="ECO:0000256" key="14">
    <source>
        <dbReference type="ARBA" id="ARBA00023146"/>
    </source>
</evidence>
<comment type="catalytic activity">
    <reaction evidence="16">
        <text>tRNA(Phe) + L-phenylalanine + ATP = L-phenylalanyl-tRNA(Phe) + AMP + diphosphate + H(+)</text>
        <dbReference type="Rhea" id="RHEA:19413"/>
        <dbReference type="Rhea" id="RHEA-COMP:9668"/>
        <dbReference type="Rhea" id="RHEA-COMP:9699"/>
        <dbReference type="ChEBI" id="CHEBI:15378"/>
        <dbReference type="ChEBI" id="CHEBI:30616"/>
        <dbReference type="ChEBI" id="CHEBI:33019"/>
        <dbReference type="ChEBI" id="CHEBI:58095"/>
        <dbReference type="ChEBI" id="CHEBI:78442"/>
        <dbReference type="ChEBI" id="CHEBI:78531"/>
        <dbReference type="ChEBI" id="CHEBI:456215"/>
        <dbReference type="EC" id="6.1.1.20"/>
    </reaction>
</comment>
<evidence type="ECO:0000259" key="17">
    <source>
        <dbReference type="PROSITE" id="PS51483"/>
    </source>
</evidence>
<dbReference type="GO" id="GO:0009328">
    <property type="term" value="C:phenylalanine-tRNA ligase complex"/>
    <property type="evidence" value="ECO:0007669"/>
    <property type="project" value="TreeGrafter"/>
</dbReference>
<organism evidence="18 19">
    <name type="scientific">Microctonus hyperodae</name>
    <name type="common">Parasitoid wasp</name>
    <dbReference type="NCBI Taxonomy" id="165561"/>
    <lineage>
        <taxon>Eukaryota</taxon>
        <taxon>Metazoa</taxon>
        <taxon>Ecdysozoa</taxon>
        <taxon>Arthropoda</taxon>
        <taxon>Hexapoda</taxon>
        <taxon>Insecta</taxon>
        <taxon>Pterygota</taxon>
        <taxon>Neoptera</taxon>
        <taxon>Endopterygota</taxon>
        <taxon>Hymenoptera</taxon>
        <taxon>Apocrita</taxon>
        <taxon>Ichneumonoidea</taxon>
        <taxon>Braconidae</taxon>
        <taxon>Euphorinae</taxon>
        <taxon>Microctonus</taxon>
    </lineage>
</organism>
<evidence type="ECO:0000256" key="10">
    <source>
        <dbReference type="ARBA" id="ARBA00022741"/>
    </source>
</evidence>
<dbReference type="Proteomes" id="UP001168972">
    <property type="component" value="Unassembled WGS sequence"/>
</dbReference>
<dbReference type="AlphaFoldDB" id="A0AA39L1S7"/>
<name>A0AA39L1S7_MICHY</name>
<dbReference type="GO" id="GO:0004826">
    <property type="term" value="F:phenylalanine-tRNA ligase activity"/>
    <property type="evidence" value="ECO:0007669"/>
    <property type="project" value="UniProtKB-EC"/>
</dbReference>
<dbReference type="InterPro" id="IPR041616">
    <property type="entry name" value="PheRS_beta_core"/>
</dbReference>
<keyword evidence="7" id="KW-0963">Cytoplasm</keyword>
<evidence type="ECO:0000256" key="1">
    <source>
        <dbReference type="ARBA" id="ARBA00001946"/>
    </source>
</evidence>
<dbReference type="PANTHER" id="PTHR10947">
    <property type="entry name" value="PHENYLALANYL-TRNA SYNTHETASE BETA CHAIN AND LEUCINE-RICH REPEAT-CONTAINING PROTEIN 47"/>
    <property type="match status" value="1"/>
</dbReference>
<comment type="similarity">
    <text evidence="3">Belongs to the phenylalanyl-tRNA synthetase beta subunit family. Type 2 subfamily.</text>
</comment>
<evidence type="ECO:0000256" key="16">
    <source>
        <dbReference type="ARBA" id="ARBA00049255"/>
    </source>
</evidence>
<dbReference type="Gene3D" id="3.30.930.10">
    <property type="entry name" value="Bira Bifunctional Protein, Domain 2"/>
    <property type="match status" value="1"/>
</dbReference>
<dbReference type="EMBL" id="JAQQBR010000001">
    <property type="protein sequence ID" value="KAK0181914.1"/>
    <property type="molecule type" value="Genomic_DNA"/>
</dbReference>
<evidence type="ECO:0000256" key="11">
    <source>
        <dbReference type="ARBA" id="ARBA00022840"/>
    </source>
</evidence>
<dbReference type="PANTHER" id="PTHR10947:SF0">
    <property type="entry name" value="PHENYLALANINE--TRNA LIGASE BETA SUBUNIT"/>
    <property type="match status" value="1"/>
</dbReference>
<sequence length="593" mass="67324">MPVINVKRDVLFKALGQTYSDDEFQKLCFSFGLELDEVTTDKLIHAKEHGTEHTIETSEEIIYKIDIPANRYDLLCLEGLATGILVFLEKIPRPHYKLATPASVKKVERMIVTRSCKRIRPYVVCAILRGLNLTQDSYDSFIDLQDKLHQNIGRKRSLVSIGTHDMDTIEGPFLYDARPPEDICFKPLNQDKEYTGAEIMELYAHHAQLKQYLPIINDSPLYPIIYDNNNVVCSMPPIINSDHSKITLNTRNIFIEVTATDLTKAKITLDTLVCAFSQYCEEKYTVQPVEVYYEGTSEIQRVPELKYRMNEINSDAATDYIGIKETPENVARLLSKMCLKSEVKDGKKIAVEIPPTRHDIMHACDIYEDLSIAWGYNNIKMTIPQTPTIGAELPLNKLSDHLRYELAQAGFTETLTFALCSRDDVSDKLGWKFDEIPAVTISNPKTLEFQVVRTSLLPGLLKTLNANKKMPLPLKIFEVSDVVLRDSDTEVGARNERRLAAIYCNTSSGFEIIHGLLDRIMQLLEVKWSVNKTNEGYYLKAAEDPTYFPQRCATIIANGKNIGKMGVIHPDVLQKFELNQPCSAIEINIEPFL</sequence>
<keyword evidence="10" id="KW-0547">Nucleotide-binding</keyword>
<dbReference type="InterPro" id="IPR045060">
    <property type="entry name" value="Phe-tRNA-ligase_IIc_bsu"/>
</dbReference>
<evidence type="ECO:0000256" key="15">
    <source>
        <dbReference type="ARBA" id="ARBA00033189"/>
    </source>
</evidence>
<evidence type="ECO:0000256" key="3">
    <source>
        <dbReference type="ARBA" id="ARBA00007438"/>
    </source>
</evidence>
<dbReference type="InterPro" id="IPR009061">
    <property type="entry name" value="DNA-bd_dom_put_sf"/>
</dbReference>
<dbReference type="GO" id="GO:0006432">
    <property type="term" value="P:phenylalanyl-tRNA aminoacylation"/>
    <property type="evidence" value="ECO:0007669"/>
    <property type="project" value="InterPro"/>
</dbReference>
<dbReference type="GO" id="GO:0000287">
    <property type="term" value="F:magnesium ion binding"/>
    <property type="evidence" value="ECO:0007669"/>
    <property type="project" value="InterPro"/>
</dbReference>
<dbReference type="FunFam" id="3.30.56.10:FF:000005">
    <property type="entry name" value="Phenylalanine--tRNA ligase beta subunit"/>
    <property type="match status" value="1"/>
</dbReference>
<dbReference type="SUPFAM" id="SSF56037">
    <property type="entry name" value="PheT/TilS domain"/>
    <property type="match status" value="1"/>
</dbReference>
<evidence type="ECO:0000256" key="5">
    <source>
        <dbReference type="ARBA" id="ARBA00012814"/>
    </source>
</evidence>
<keyword evidence="12" id="KW-0460">Magnesium</keyword>
<keyword evidence="11" id="KW-0067">ATP-binding</keyword>
<keyword evidence="13" id="KW-0648">Protein biosynthesis</keyword>
<dbReference type="SMART" id="SM00874">
    <property type="entry name" value="B5"/>
    <property type="match status" value="1"/>
</dbReference>
<comment type="caution">
    <text evidence="18">The sequence shown here is derived from an EMBL/GenBank/DDBJ whole genome shotgun (WGS) entry which is preliminary data.</text>
</comment>